<protein>
    <recommendedName>
        <fullName evidence="3">Concanavalin A-like lectin/glucanases superfamily protein</fullName>
    </recommendedName>
</protein>
<evidence type="ECO:0008006" key="3">
    <source>
        <dbReference type="Google" id="ProtNLM"/>
    </source>
</evidence>
<dbReference type="RefSeq" id="WP_090633326.1">
    <property type="nucleotide sequence ID" value="NZ_FOCP01000018.1"/>
</dbReference>
<dbReference type="EMBL" id="FOCP01000018">
    <property type="protein sequence ID" value="SEN43404.1"/>
    <property type="molecule type" value="Genomic_DNA"/>
</dbReference>
<name>A0A1H8GI25_9PROT</name>
<accession>A0A1H8GI25</accession>
<sequence length="590" mass="62267">MSDLLIPDSRLEIPQILFPRRKPVGVSVAVDRAHWFSKYLDHAYLPDNSDLLRDMFGNNDLVTSGCTFKNGKLITSGSGHAGSLSYAPMDRGFLLLDMAWQETYDTGPHDIFSSFVSGGNVRIYYNQFGPPYQFEMLTRGGFGATDTLNVGSDDPSSSDIADKITYLFTWDFSGDVAIYMNGRQIASITSTTTADSQTATSNLLENVQSHVYAIYAGGRSVPPAAAKAITADPYQIFIPAHKSKASLIYFGATGGASTVTIGLATESDSAFAASRLKSRQIAQPSESDTGFAASSLKSSEIGQASESDSAFSIGRAKLRSILQSTEADTAFAVTSSGGVFIGQASETDSAFSAASAKLRSIVQAIESDTGSLFTWVKLRYIGLSNETDSAFAMSTVGNVPIGLALEANTAQIVDILKTLGIGLGSETDSGFTVTSLKSRQIGLSLESDAAFDVSVSKQRTISQSSEADTAFPFSSDGSITVLIGLATEADSALAAARNKTRVISIGNETDAAFDMDALFSGAIGHASETDSAFLIDRSKATSIGLATETDTALIFTSDSVITVRAPSGTGYSPGRVISVRPAQTYPKRIH</sequence>
<reference evidence="1 2" key="1">
    <citation type="submission" date="2016-10" db="EMBL/GenBank/DDBJ databases">
        <authorList>
            <person name="de Groot N.N."/>
        </authorList>
    </citation>
    <scope>NUCLEOTIDE SEQUENCE [LARGE SCALE GENOMIC DNA]</scope>
    <source>
        <strain evidence="1 2">Nm22</strain>
    </source>
</reference>
<dbReference type="OrthoDB" id="9998446at2"/>
<dbReference type="Proteomes" id="UP000199459">
    <property type="component" value="Unassembled WGS sequence"/>
</dbReference>
<evidence type="ECO:0000313" key="1">
    <source>
        <dbReference type="EMBL" id="SEN43404.1"/>
    </source>
</evidence>
<evidence type="ECO:0000313" key="2">
    <source>
        <dbReference type="Proteomes" id="UP000199459"/>
    </source>
</evidence>
<organism evidence="1 2">
    <name type="scientific">Nitrosomonas marina</name>
    <dbReference type="NCBI Taxonomy" id="917"/>
    <lineage>
        <taxon>Bacteria</taxon>
        <taxon>Pseudomonadati</taxon>
        <taxon>Pseudomonadota</taxon>
        <taxon>Betaproteobacteria</taxon>
        <taxon>Nitrosomonadales</taxon>
        <taxon>Nitrosomonadaceae</taxon>
        <taxon>Nitrosomonas</taxon>
    </lineage>
</organism>
<dbReference type="AlphaFoldDB" id="A0A1H8GI25"/>
<proteinExistence type="predicted"/>
<gene>
    <name evidence="1" type="ORF">SAMN05216325_11825</name>
</gene>